<dbReference type="PATRIC" id="fig|423471.3.peg.5240"/>
<gene>
    <name evidence="1" type="ORF">CWATWH0003_5609</name>
</gene>
<evidence type="ECO:0000313" key="1">
    <source>
        <dbReference type="EMBL" id="EHJ09616.1"/>
    </source>
</evidence>
<sequence length="48" mass="5702">MLVQKLLIKVRVSFLGSGVEEDRRVNQRFKKFPLQYLFYIQLGFVAII</sequence>
<dbReference type="AlphaFoldDB" id="G5JDX0"/>
<proteinExistence type="predicted"/>
<organism evidence="1 2">
    <name type="scientific">Crocosphaera watsonii WH 0003</name>
    <dbReference type="NCBI Taxonomy" id="423471"/>
    <lineage>
        <taxon>Bacteria</taxon>
        <taxon>Bacillati</taxon>
        <taxon>Cyanobacteriota</taxon>
        <taxon>Cyanophyceae</taxon>
        <taxon>Oscillatoriophycideae</taxon>
        <taxon>Chroococcales</taxon>
        <taxon>Aphanothecaceae</taxon>
        <taxon>Crocosphaera</taxon>
    </lineage>
</organism>
<dbReference type="EMBL" id="AESD01000886">
    <property type="protein sequence ID" value="EHJ09616.1"/>
    <property type="molecule type" value="Genomic_DNA"/>
</dbReference>
<reference evidence="1 2" key="1">
    <citation type="journal article" date="2011" name="Front. Microbiol.">
        <title>Two Strains of Crocosphaera watsonii with Highly Conserved Genomes are Distinguished by Strain-Specific Features.</title>
        <authorList>
            <person name="Bench S.R."/>
            <person name="Ilikchyan I.N."/>
            <person name="Tripp H.J."/>
            <person name="Zehr J.P."/>
        </authorList>
    </citation>
    <scope>NUCLEOTIDE SEQUENCE [LARGE SCALE GENOMIC DNA]</scope>
    <source>
        <strain evidence="1 2">WH 0003</strain>
    </source>
</reference>
<comment type="caution">
    <text evidence="1">The sequence shown here is derived from an EMBL/GenBank/DDBJ whole genome shotgun (WGS) entry which is preliminary data.</text>
</comment>
<accession>G5JDX0</accession>
<dbReference type="Proteomes" id="UP000003477">
    <property type="component" value="Unassembled WGS sequence"/>
</dbReference>
<protein>
    <submittedName>
        <fullName evidence="1">Uncharacterized protein</fullName>
    </submittedName>
</protein>
<name>G5JDX0_CROWT</name>
<evidence type="ECO:0000313" key="2">
    <source>
        <dbReference type="Proteomes" id="UP000003477"/>
    </source>
</evidence>